<dbReference type="PANTHER" id="PTHR45266">
    <property type="entry name" value="OXALOACETATE DECARBOXYLASE ALPHA CHAIN"/>
    <property type="match status" value="1"/>
</dbReference>
<dbReference type="Pfam" id="PF00364">
    <property type="entry name" value="Biotin_lipoyl"/>
    <property type="match status" value="1"/>
</dbReference>
<dbReference type="KEGG" id="aer:AERYTH_04365"/>
<protein>
    <recommendedName>
        <fullName evidence="2">Lipoyl-binding domain-containing protein</fullName>
    </recommendedName>
</protein>
<dbReference type="STRING" id="2041.AERYTH_04365"/>
<dbReference type="InterPro" id="IPR011053">
    <property type="entry name" value="Single_hybrid_motif"/>
</dbReference>
<reference evidence="3 4" key="1">
    <citation type="journal article" date="1991" name="Int. J. Syst. Bacteriol.">
        <title>Description of the erythromycin-producing bacterium Arthrobacter sp. strain NRRL B-3381 as Aeromicrobium erythreum gen. nov., sp. nov.</title>
        <authorList>
            <person name="Miller E.S."/>
            <person name="Woese C.R."/>
            <person name="Brenner S."/>
        </authorList>
    </citation>
    <scope>NUCLEOTIDE SEQUENCE [LARGE SCALE GENOMIC DNA]</scope>
    <source>
        <strain evidence="3 4">AR18</strain>
    </source>
</reference>
<feature type="domain" description="Lipoyl-binding" evidence="2">
    <location>
        <begin position="1"/>
        <end position="75"/>
    </location>
</feature>
<dbReference type="InterPro" id="IPR000089">
    <property type="entry name" value="Biotin_lipoyl"/>
</dbReference>
<keyword evidence="4" id="KW-1185">Reference proteome</keyword>
<dbReference type="PATRIC" id="fig|2041.4.peg.912"/>
<dbReference type="NCBIfam" id="NF004547">
    <property type="entry name" value="PRK05889.1"/>
    <property type="match status" value="1"/>
</dbReference>
<dbReference type="Proteomes" id="UP000067689">
    <property type="component" value="Chromosome"/>
</dbReference>
<proteinExistence type="predicted"/>
<dbReference type="AlphaFoldDB" id="A0A0U3KG46"/>
<dbReference type="PROSITE" id="PS50968">
    <property type="entry name" value="BIOTINYL_LIPOYL"/>
    <property type="match status" value="1"/>
</dbReference>
<dbReference type="InterPro" id="IPR050709">
    <property type="entry name" value="Biotin_Carboxyl_Carrier/Decarb"/>
</dbReference>
<dbReference type="Gene3D" id="2.40.50.100">
    <property type="match status" value="1"/>
</dbReference>
<dbReference type="RefSeq" id="WP_067855139.1">
    <property type="nucleotide sequence ID" value="NZ_CP011502.1"/>
</dbReference>
<evidence type="ECO:0000259" key="2">
    <source>
        <dbReference type="PROSITE" id="PS50968"/>
    </source>
</evidence>
<dbReference type="OrthoDB" id="163546at2"/>
<accession>A0A0U3KG46</accession>
<name>A0A0U3KG46_9ACTN</name>
<organism evidence="3 4">
    <name type="scientific">Aeromicrobium erythreum</name>
    <dbReference type="NCBI Taxonomy" id="2041"/>
    <lineage>
        <taxon>Bacteria</taxon>
        <taxon>Bacillati</taxon>
        <taxon>Actinomycetota</taxon>
        <taxon>Actinomycetes</taxon>
        <taxon>Propionibacteriales</taxon>
        <taxon>Nocardioidaceae</taxon>
        <taxon>Aeromicrobium</taxon>
    </lineage>
</organism>
<evidence type="ECO:0000313" key="3">
    <source>
        <dbReference type="EMBL" id="ALX03987.1"/>
    </source>
</evidence>
<dbReference type="PANTHER" id="PTHR45266:SF3">
    <property type="entry name" value="OXALOACETATE DECARBOXYLASE ALPHA CHAIN"/>
    <property type="match status" value="1"/>
</dbReference>
<evidence type="ECO:0000313" key="4">
    <source>
        <dbReference type="Proteomes" id="UP000067689"/>
    </source>
</evidence>
<evidence type="ECO:0000256" key="1">
    <source>
        <dbReference type="ARBA" id="ARBA00023267"/>
    </source>
</evidence>
<keyword evidence="1" id="KW-0092">Biotin</keyword>
<dbReference type="CDD" id="cd06850">
    <property type="entry name" value="biotinyl_domain"/>
    <property type="match status" value="1"/>
</dbReference>
<dbReference type="SUPFAM" id="SSF51230">
    <property type="entry name" value="Single hybrid motif"/>
    <property type="match status" value="1"/>
</dbReference>
<dbReference type="EMBL" id="CP011502">
    <property type="protein sequence ID" value="ALX03987.1"/>
    <property type="molecule type" value="Genomic_DNA"/>
</dbReference>
<gene>
    <name evidence="3" type="ORF">AERYTH_04365</name>
</gene>
<sequence>MSATTTATASADIVSNVWKLVTEIGAQVRQGDVLAVLESMKMELPVHAPATGTVAEVLVTEGQIVQEGDPLVVIATADEGPAPV</sequence>